<evidence type="ECO:0000259" key="5">
    <source>
        <dbReference type="Pfam" id="PF13693"/>
    </source>
</evidence>
<evidence type="ECO:0000256" key="1">
    <source>
        <dbReference type="ARBA" id="ARBA00006157"/>
    </source>
</evidence>
<evidence type="ECO:0000256" key="2">
    <source>
        <dbReference type="ARBA" id="ARBA00023015"/>
    </source>
</evidence>
<comment type="caution">
    <text evidence="6">The sequence shown here is derived from an EMBL/GenBank/DDBJ whole genome shotgun (WGS) entry which is preliminary data.</text>
</comment>
<dbReference type="Gene3D" id="1.10.260.40">
    <property type="entry name" value="lambda repressor-like DNA-binding domains"/>
    <property type="match status" value="1"/>
</dbReference>
<keyword evidence="4" id="KW-0804">Transcription</keyword>
<dbReference type="InterPro" id="IPR038722">
    <property type="entry name" value="Ner_HTH_dom"/>
</dbReference>
<accession>A0A549T831</accession>
<reference evidence="6 7" key="1">
    <citation type="submission" date="2019-07" db="EMBL/GenBank/DDBJ databases">
        <title>Ln-dependent methylotrophs.</title>
        <authorList>
            <person name="Tani A."/>
        </authorList>
    </citation>
    <scope>NUCLEOTIDE SEQUENCE [LARGE SCALE GENOMIC DNA]</scope>
    <source>
        <strain evidence="6 7">SM12</strain>
    </source>
</reference>
<organism evidence="6 7">
    <name type="scientific">Rhizobium straminoryzae</name>
    <dbReference type="NCBI Taxonomy" id="1387186"/>
    <lineage>
        <taxon>Bacteria</taxon>
        <taxon>Pseudomonadati</taxon>
        <taxon>Pseudomonadota</taxon>
        <taxon>Alphaproteobacteria</taxon>
        <taxon>Hyphomicrobiales</taxon>
        <taxon>Rhizobiaceae</taxon>
        <taxon>Rhizobium/Agrobacterium group</taxon>
        <taxon>Rhizobium</taxon>
    </lineage>
</organism>
<feature type="domain" description="Ner winged helix-turn-helix DNA-binding" evidence="5">
    <location>
        <begin position="24"/>
        <end position="85"/>
    </location>
</feature>
<keyword evidence="7" id="KW-1185">Reference proteome</keyword>
<sequence length="111" mass="12457">MHRPSQADKQTTTAVDRKISEITTIKSKLYRAGLTLLEIDRTYDLPRGTAGTTLREPNVKGERAIAAALGTRPELLWRTRYHASGLRKSPQPAENYVRPATMAQRQIEARA</sequence>
<dbReference type="RefSeq" id="WP_143125718.1">
    <property type="nucleotide sequence ID" value="NZ_VJMG01000036.1"/>
</dbReference>
<protein>
    <submittedName>
        <fullName evidence="6">Transcriptional regulator</fullName>
    </submittedName>
</protein>
<dbReference type="SUPFAM" id="SSF47413">
    <property type="entry name" value="lambda repressor-like DNA-binding domains"/>
    <property type="match status" value="1"/>
</dbReference>
<comment type="similarity">
    <text evidence="1">Belongs to the ner transcriptional regulatory family.</text>
</comment>
<dbReference type="EMBL" id="VJMG01000036">
    <property type="protein sequence ID" value="TRL38006.1"/>
    <property type="molecule type" value="Genomic_DNA"/>
</dbReference>
<evidence type="ECO:0000256" key="3">
    <source>
        <dbReference type="ARBA" id="ARBA00023125"/>
    </source>
</evidence>
<evidence type="ECO:0000256" key="4">
    <source>
        <dbReference type="ARBA" id="ARBA00023163"/>
    </source>
</evidence>
<evidence type="ECO:0000313" key="7">
    <source>
        <dbReference type="Proteomes" id="UP000316801"/>
    </source>
</evidence>
<dbReference type="Pfam" id="PF13693">
    <property type="entry name" value="HTH_35"/>
    <property type="match status" value="1"/>
</dbReference>
<evidence type="ECO:0000313" key="6">
    <source>
        <dbReference type="EMBL" id="TRL38006.1"/>
    </source>
</evidence>
<keyword evidence="2" id="KW-0805">Transcription regulation</keyword>
<proteinExistence type="inferred from homology"/>
<dbReference type="InterPro" id="IPR010982">
    <property type="entry name" value="Lambda_DNA-bd_dom_sf"/>
</dbReference>
<gene>
    <name evidence="6" type="ORF">FNA46_13425</name>
</gene>
<keyword evidence="3" id="KW-0238">DNA-binding</keyword>
<dbReference type="Proteomes" id="UP000316801">
    <property type="component" value="Unassembled WGS sequence"/>
</dbReference>
<name>A0A549T831_9HYPH</name>
<dbReference type="GO" id="GO:0003677">
    <property type="term" value="F:DNA binding"/>
    <property type="evidence" value="ECO:0007669"/>
    <property type="project" value="UniProtKB-KW"/>
</dbReference>
<dbReference type="AlphaFoldDB" id="A0A549T831"/>